<dbReference type="SUPFAM" id="SSF141322">
    <property type="entry name" value="NfeD domain-like"/>
    <property type="match status" value="1"/>
</dbReference>
<dbReference type="GO" id="GO:0005886">
    <property type="term" value="C:plasma membrane"/>
    <property type="evidence" value="ECO:0007669"/>
    <property type="project" value="TreeGrafter"/>
</dbReference>
<feature type="non-terminal residue" evidence="7">
    <location>
        <position position="138"/>
    </location>
</feature>
<feature type="domain" description="NfeD-like C-terminal" evidence="6">
    <location>
        <begin position="81"/>
        <end position="136"/>
    </location>
</feature>
<dbReference type="InterPro" id="IPR052165">
    <property type="entry name" value="Membrane_assoc_protease"/>
</dbReference>
<dbReference type="Proteomes" id="UP000759246">
    <property type="component" value="Unassembled WGS sequence"/>
</dbReference>
<dbReference type="EMBL" id="JABZGF010000173">
    <property type="protein sequence ID" value="MBF0966685.1"/>
    <property type="molecule type" value="Genomic_DNA"/>
</dbReference>
<evidence type="ECO:0000256" key="1">
    <source>
        <dbReference type="ARBA" id="ARBA00004141"/>
    </source>
</evidence>
<dbReference type="PANTHER" id="PTHR33507:SF3">
    <property type="entry name" value="INNER MEMBRANE PROTEIN YBBJ"/>
    <property type="match status" value="1"/>
</dbReference>
<dbReference type="PANTHER" id="PTHR33507">
    <property type="entry name" value="INNER MEMBRANE PROTEIN YBBJ"/>
    <property type="match status" value="1"/>
</dbReference>
<keyword evidence="3 5" id="KW-1133">Transmembrane helix</keyword>
<evidence type="ECO:0000259" key="6">
    <source>
        <dbReference type="Pfam" id="PF01957"/>
    </source>
</evidence>
<evidence type="ECO:0000313" key="7">
    <source>
        <dbReference type="EMBL" id="MBF0966685.1"/>
    </source>
</evidence>
<organism evidence="7 8">
    <name type="scientific">Actinomyces bouchesdurhonensis</name>
    <dbReference type="NCBI Taxonomy" id="1852361"/>
    <lineage>
        <taxon>Bacteria</taxon>
        <taxon>Bacillati</taxon>
        <taxon>Actinomycetota</taxon>
        <taxon>Actinomycetes</taxon>
        <taxon>Actinomycetales</taxon>
        <taxon>Actinomycetaceae</taxon>
        <taxon>Actinomyces</taxon>
    </lineage>
</organism>
<keyword evidence="4 5" id="KW-0472">Membrane</keyword>
<dbReference type="Gene3D" id="2.40.50.140">
    <property type="entry name" value="Nucleic acid-binding proteins"/>
    <property type="match status" value="1"/>
</dbReference>
<sequence>MWWMWILAALVCGIVEVMAVSFVFLMLAIGALAAGIAGALGASLAVQMIIFVVVAVALLFVVRPFLKGRVERSTPDVRTNADALIGRTGYVTEIVGERNGRIQFSGGEWSARTEGPSIPVGVEVCVERIDGATAVVSA</sequence>
<evidence type="ECO:0000256" key="4">
    <source>
        <dbReference type="ARBA" id="ARBA00023136"/>
    </source>
</evidence>
<comment type="caution">
    <text evidence="7">The sequence shown here is derived from an EMBL/GenBank/DDBJ whole genome shotgun (WGS) entry which is preliminary data.</text>
</comment>
<dbReference type="InterPro" id="IPR002810">
    <property type="entry name" value="NfeD-like_C"/>
</dbReference>
<dbReference type="InterPro" id="IPR012340">
    <property type="entry name" value="NA-bd_OB-fold"/>
</dbReference>
<proteinExistence type="predicted"/>
<dbReference type="AlphaFoldDB" id="A0A929WUF5"/>
<evidence type="ECO:0000313" key="8">
    <source>
        <dbReference type="Proteomes" id="UP000759246"/>
    </source>
</evidence>
<evidence type="ECO:0000256" key="3">
    <source>
        <dbReference type="ARBA" id="ARBA00022989"/>
    </source>
</evidence>
<reference evidence="7" key="1">
    <citation type="submission" date="2020-04" db="EMBL/GenBank/DDBJ databases">
        <title>Deep metagenomics examines the oral microbiome during advanced dental caries in children, revealing novel taxa and co-occurrences with host molecules.</title>
        <authorList>
            <person name="Baker J.L."/>
            <person name="Morton J.T."/>
            <person name="Dinis M."/>
            <person name="Alvarez R."/>
            <person name="Tran N.C."/>
            <person name="Knight R."/>
            <person name="Edlund A."/>
        </authorList>
    </citation>
    <scope>NUCLEOTIDE SEQUENCE</scope>
    <source>
        <strain evidence="7">JCVI_30_bin.13</strain>
    </source>
</reference>
<comment type="subcellular location">
    <subcellularLocation>
        <location evidence="1">Membrane</location>
        <topology evidence="1">Multi-pass membrane protein</topology>
    </subcellularLocation>
</comment>
<evidence type="ECO:0000256" key="5">
    <source>
        <dbReference type="SAM" id="Phobius"/>
    </source>
</evidence>
<keyword evidence="2 5" id="KW-0812">Transmembrane</keyword>
<evidence type="ECO:0000256" key="2">
    <source>
        <dbReference type="ARBA" id="ARBA00022692"/>
    </source>
</evidence>
<feature type="transmembrane region" description="Helical" evidence="5">
    <location>
        <begin position="29"/>
        <end position="62"/>
    </location>
</feature>
<accession>A0A929WUF5</accession>
<protein>
    <submittedName>
        <fullName evidence="7">NfeD family protein</fullName>
    </submittedName>
</protein>
<name>A0A929WUF5_9ACTO</name>
<dbReference type="Pfam" id="PF01957">
    <property type="entry name" value="NfeD"/>
    <property type="match status" value="1"/>
</dbReference>
<gene>
    <name evidence="7" type="ORF">HXK09_05950</name>
</gene>